<evidence type="ECO:0000313" key="3">
    <source>
        <dbReference type="Proteomes" id="UP000800097"/>
    </source>
</evidence>
<proteinExistence type="predicted"/>
<accession>A0A6A6J7E0</accession>
<dbReference type="AlphaFoldDB" id="A0A6A6J7E0"/>
<dbReference type="EMBL" id="ML986520">
    <property type="protein sequence ID" value="KAF2272490.1"/>
    <property type="molecule type" value="Genomic_DNA"/>
</dbReference>
<dbReference type="RefSeq" id="XP_033650029.1">
    <property type="nucleotide sequence ID" value="XM_033799984.1"/>
</dbReference>
<organism evidence="2 3">
    <name type="scientific">Westerdykella ornata</name>
    <dbReference type="NCBI Taxonomy" id="318751"/>
    <lineage>
        <taxon>Eukaryota</taxon>
        <taxon>Fungi</taxon>
        <taxon>Dikarya</taxon>
        <taxon>Ascomycota</taxon>
        <taxon>Pezizomycotina</taxon>
        <taxon>Dothideomycetes</taxon>
        <taxon>Pleosporomycetidae</taxon>
        <taxon>Pleosporales</taxon>
        <taxon>Sporormiaceae</taxon>
        <taxon>Westerdykella</taxon>
    </lineage>
</organism>
<name>A0A6A6J7E0_WESOR</name>
<keyword evidence="3" id="KW-1185">Reference proteome</keyword>
<feature type="compositionally biased region" description="Polar residues" evidence="1">
    <location>
        <begin position="51"/>
        <end position="63"/>
    </location>
</feature>
<dbReference type="Proteomes" id="UP000800097">
    <property type="component" value="Unassembled WGS sequence"/>
</dbReference>
<feature type="compositionally biased region" description="Basic and acidic residues" evidence="1">
    <location>
        <begin position="252"/>
        <end position="267"/>
    </location>
</feature>
<dbReference type="OrthoDB" id="3798073at2759"/>
<reference evidence="2" key="1">
    <citation type="journal article" date="2020" name="Stud. Mycol.">
        <title>101 Dothideomycetes genomes: a test case for predicting lifestyles and emergence of pathogens.</title>
        <authorList>
            <person name="Haridas S."/>
            <person name="Albert R."/>
            <person name="Binder M."/>
            <person name="Bloem J."/>
            <person name="Labutti K."/>
            <person name="Salamov A."/>
            <person name="Andreopoulos B."/>
            <person name="Baker S."/>
            <person name="Barry K."/>
            <person name="Bills G."/>
            <person name="Bluhm B."/>
            <person name="Cannon C."/>
            <person name="Castanera R."/>
            <person name="Culley D."/>
            <person name="Daum C."/>
            <person name="Ezra D."/>
            <person name="Gonzalez J."/>
            <person name="Henrissat B."/>
            <person name="Kuo A."/>
            <person name="Liang C."/>
            <person name="Lipzen A."/>
            <person name="Lutzoni F."/>
            <person name="Magnuson J."/>
            <person name="Mondo S."/>
            <person name="Nolan M."/>
            <person name="Ohm R."/>
            <person name="Pangilinan J."/>
            <person name="Park H.-J."/>
            <person name="Ramirez L."/>
            <person name="Alfaro M."/>
            <person name="Sun H."/>
            <person name="Tritt A."/>
            <person name="Yoshinaga Y."/>
            <person name="Zwiers L.-H."/>
            <person name="Turgeon B."/>
            <person name="Goodwin S."/>
            <person name="Spatafora J."/>
            <person name="Crous P."/>
            <person name="Grigoriev I."/>
        </authorList>
    </citation>
    <scope>NUCLEOTIDE SEQUENCE</scope>
    <source>
        <strain evidence="2">CBS 379.55</strain>
    </source>
</reference>
<evidence type="ECO:0000256" key="1">
    <source>
        <dbReference type="SAM" id="MobiDB-lite"/>
    </source>
</evidence>
<feature type="region of interest" description="Disordered" evidence="1">
    <location>
        <begin position="43"/>
        <end position="66"/>
    </location>
</feature>
<evidence type="ECO:0008006" key="4">
    <source>
        <dbReference type="Google" id="ProtNLM"/>
    </source>
</evidence>
<feature type="region of interest" description="Disordered" evidence="1">
    <location>
        <begin position="252"/>
        <end position="309"/>
    </location>
</feature>
<evidence type="ECO:0000313" key="2">
    <source>
        <dbReference type="EMBL" id="KAF2272490.1"/>
    </source>
</evidence>
<protein>
    <recommendedName>
        <fullName evidence="4">BTB domain-containing protein</fullName>
    </recommendedName>
</protein>
<gene>
    <name evidence="2" type="ORF">EI97DRAFT_445698</name>
</gene>
<sequence length="399" mass="43978">MAEPTLTVKLRNTYVDPPTTQTFVLPRNRAIATSLYLRAHTQPSDHAGNVTHGSSPSQYNTSAPKRKHDGITRLNFPDFDIFAIYVAWLNSGAIHTKDGLRGHGVPANDTLAIAQQRLRLAFTDYLGLYFLGCWLQDDVFRDCLVSVIVSSINEVGRIDTAAHSASPSSYYRLSVEQAAQCFLEALKPSIVDLVLTDEKASLHLRRLMYAGIKKWAAPEHMGMWVPKEGRTCERGFVRGLLGWLVVGARERDGGKHHSAREDGDKGKSGISSETGDDGWTSVSPDPAWPTPELEGGNVAQGPPGWALPMRDMWTPQSDVEWSDAGASRWSGAERGLAEDDGVAKRGSDAESLAEMYVEWPEREEEDTVVTDGPPDSLVKQIMYSSYTMLSGEYQMIVHV</sequence>
<dbReference type="GeneID" id="54553159"/>